<accession>A0A4P9XHX1</accession>
<reference evidence="7" key="1">
    <citation type="journal article" date="2018" name="Nat. Microbiol.">
        <title>Leveraging single-cell genomics to expand the fungal tree of life.</title>
        <authorList>
            <person name="Ahrendt S.R."/>
            <person name="Quandt C.A."/>
            <person name="Ciobanu D."/>
            <person name="Clum A."/>
            <person name="Salamov A."/>
            <person name="Andreopoulos B."/>
            <person name="Cheng J.F."/>
            <person name="Woyke T."/>
            <person name="Pelin A."/>
            <person name="Henrissat B."/>
            <person name="Reynolds N.K."/>
            <person name="Benny G.L."/>
            <person name="Smith M.E."/>
            <person name="James T.Y."/>
            <person name="Grigoriev I.V."/>
        </authorList>
    </citation>
    <scope>NUCLEOTIDE SEQUENCE [LARGE SCALE GENOMIC DNA]</scope>
    <source>
        <strain evidence="7">RSA 1356</strain>
    </source>
</reference>
<keyword evidence="2" id="KW-0805">Transcription regulation</keyword>
<dbReference type="PANTHER" id="PTHR21539">
    <property type="entry name" value="SAGA-ASSOCIATED FACTOR 29"/>
    <property type="match status" value="1"/>
</dbReference>
<dbReference type="Pfam" id="PF07039">
    <property type="entry name" value="SGF29_Tudor"/>
    <property type="match status" value="1"/>
</dbReference>
<organism evidence="6 7">
    <name type="scientific">Thamnocephalis sphaerospora</name>
    <dbReference type="NCBI Taxonomy" id="78915"/>
    <lineage>
        <taxon>Eukaryota</taxon>
        <taxon>Fungi</taxon>
        <taxon>Fungi incertae sedis</taxon>
        <taxon>Zoopagomycota</taxon>
        <taxon>Zoopagomycotina</taxon>
        <taxon>Zoopagomycetes</taxon>
        <taxon>Zoopagales</taxon>
        <taxon>Sigmoideomycetaceae</taxon>
        <taxon>Thamnocephalis</taxon>
    </lineage>
</organism>
<comment type="subcellular location">
    <subcellularLocation>
        <location evidence="1">Nucleus</location>
    </subcellularLocation>
</comment>
<evidence type="ECO:0000256" key="2">
    <source>
        <dbReference type="ARBA" id="ARBA00023015"/>
    </source>
</evidence>
<dbReference type="GO" id="GO:0000124">
    <property type="term" value="C:SAGA complex"/>
    <property type="evidence" value="ECO:0007669"/>
    <property type="project" value="InterPro"/>
</dbReference>
<evidence type="ECO:0000259" key="5">
    <source>
        <dbReference type="PROSITE" id="PS51518"/>
    </source>
</evidence>
<name>A0A4P9XHX1_9FUNG</name>
<dbReference type="InterPro" id="IPR010750">
    <property type="entry name" value="SGF29_tudor-like_dom"/>
</dbReference>
<dbReference type="InterPro" id="IPR047287">
    <property type="entry name" value="Tudor_SGF29_rpt2"/>
</dbReference>
<feature type="non-terminal residue" evidence="6">
    <location>
        <position position="1"/>
    </location>
</feature>
<evidence type="ECO:0000313" key="6">
    <source>
        <dbReference type="EMBL" id="RKP05227.1"/>
    </source>
</evidence>
<proteinExistence type="predicted"/>
<dbReference type="Proteomes" id="UP000271241">
    <property type="component" value="Unassembled WGS sequence"/>
</dbReference>
<sequence>SHKHILPIGNGGSAHTGGEFPAGHIVLALYPNTTCFYKASVIVPPSKVRDPRWKGQYVVRFEDDNGQDQAVPSEMVLEFPR</sequence>
<dbReference type="STRING" id="78915.A0A4P9XHX1"/>
<keyword evidence="4" id="KW-0539">Nucleus</keyword>
<evidence type="ECO:0000256" key="1">
    <source>
        <dbReference type="ARBA" id="ARBA00004123"/>
    </source>
</evidence>
<dbReference type="Gene3D" id="2.30.30.140">
    <property type="match status" value="1"/>
</dbReference>
<protein>
    <submittedName>
        <fullName evidence="6">SGF29 tudor-like domain-containing protein</fullName>
    </submittedName>
</protein>
<gene>
    <name evidence="6" type="ORF">THASP1DRAFT_3953</name>
</gene>
<dbReference type="OrthoDB" id="10265994at2759"/>
<evidence type="ECO:0000256" key="3">
    <source>
        <dbReference type="ARBA" id="ARBA00023163"/>
    </source>
</evidence>
<dbReference type="EMBL" id="KZ993211">
    <property type="protein sequence ID" value="RKP05227.1"/>
    <property type="molecule type" value="Genomic_DNA"/>
</dbReference>
<dbReference type="GO" id="GO:0005634">
    <property type="term" value="C:nucleus"/>
    <property type="evidence" value="ECO:0007669"/>
    <property type="project" value="UniProtKB-SubCell"/>
</dbReference>
<keyword evidence="7" id="KW-1185">Reference proteome</keyword>
<feature type="non-terminal residue" evidence="6">
    <location>
        <position position="81"/>
    </location>
</feature>
<evidence type="ECO:0000256" key="4">
    <source>
        <dbReference type="ARBA" id="ARBA00023242"/>
    </source>
</evidence>
<dbReference type="PROSITE" id="PS51518">
    <property type="entry name" value="SGF29_C"/>
    <property type="match status" value="1"/>
</dbReference>
<evidence type="ECO:0000313" key="7">
    <source>
        <dbReference type="Proteomes" id="UP000271241"/>
    </source>
</evidence>
<dbReference type="CDD" id="cd20394">
    <property type="entry name" value="Tudor_SGF29_rpt2"/>
    <property type="match status" value="1"/>
</dbReference>
<feature type="domain" description="SGF29 C-terminal" evidence="5">
    <location>
        <begin position="1"/>
        <end position="81"/>
    </location>
</feature>
<dbReference type="InterPro" id="IPR037802">
    <property type="entry name" value="SGF29"/>
</dbReference>
<dbReference type="PANTHER" id="PTHR21539:SF0">
    <property type="entry name" value="SAGA-ASSOCIATED FACTOR 29"/>
    <property type="match status" value="1"/>
</dbReference>
<dbReference type="AlphaFoldDB" id="A0A4P9XHX1"/>
<keyword evidence="3" id="KW-0804">Transcription</keyword>